<reference evidence="1 2" key="1">
    <citation type="submission" date="2021-06" db="EMBL/GenBank/DDBJ databases">
        <title>Caerostris extrusa draft genome.</title>
        <authorList>
            <person name="Kono N."/>
            <person name="Arakawa K."/>
        </authorList>
    </citation>
    <scope>NUCLEOTIDE SEQUENCE [LARGE SCALE GENOMIC DNA]</scope>
</reference>
<gene>
    <name evidence="1" type="primary">AVEN_249602_1</name>
    <name evidence="1" type="ORF">CEXT_54431</name>
</gene>
<proteinExistence type="predicted"/>
<organism evidence="1 2">
    <name type="scientific">Caerostris extrusa</name>
    <name type="common">Bark spider</name>
    <name type="synonym">Caerostris bankana</name>
    <dbReference type="NCBI Taxonomy" id="172846"/>
    <lineage>
        <taxon>Eukaryota</taxon>
        <taxon>Metazoa</taxon>
        <taxon>Ecdysozoa</taxon>
        <taxon>Arthropoda</taxon>
        <taxon>Chelicerata</taxon>
        <taxon>Arachnida</taxon>
        <taxon>Araneae</taxon>
        <taxon>Araneomorphae</taxon>
        <taxon>Entelegynae</taxon>
        <taxon>Araneoidea</taxon>
        <taxon>Araneidae</taxon>
        <taxon>Caerostris</taxon>
    </lineage>
</organism>
<keyword evidence="2" id="KW-1185">Reference proteome</keyword>
<accession>A0AAV4QJK9</accession>
<comment type="caution">
    <text evidence="1">The sequence shown here is derived from an EMBL/GenBank/DDBJ whole genome shotgun (WGS) entry which is preliminary data.</text>
</comment>
<dbReference type="EMBL" id="BPLR01006385">
    <property type="protein sequence ID" value="GIY09472.1"/>
    <property type="molecule type" value="Genomic_DNA"/>
</dbReference>
<sequence>MWADSQVYLSIHSPVVPSNPFMYGKPLRTGYQYDVYVRLEEEHLLPPPYPTNCTDYDAIWRMNNKTGPRSQEMCREFCHRDYYNSFLQCETTMTMYENPKNICLHSIFIFKTAPNGSKEALNLCLKNCKENCVTTLETAPTAKKDVMSDSTLDLLQRKMISSHIRRFICCKERYLVRFDIRLTAKKDDTLSDSTSDLL</sequence>
<dbReference type="AlphaFoldDB" id="A0AAV4QJK9"/>
<evidence type="ECO:0000313" key="1">
    <source>
        <dbReference type="EMBL" id="GIY09472.1"/>
    </source>
</evidence>
<name>A0AAV4QJK9_CAEEX</name>
<protein>
    <submittedName>
        <fullName evidence="1">Uncharacterized protein</fullName>
    </submittedName>
</protein>
<evidence type="ECO:0000313" key="2">
    <source>
        <dbReference type="Proteomes" id="UP001054945"/>
    </source>
</evidence>
<dbReference type="Proteomes" id="UP001054945">
    <property type="component" value="Unassembled WGS sequence"/>
</dbReference>